<evidence type="ECO:0000313" key="3">
    <source>
        <dbReference type="Proteomes" id="UP000005952"/>
    </source>
</evidence>
<dbReference type="EMBL" id="CP005587">
    <property type="protein sequence ID" value="AGK59702.1"/>
    <property type="molecule type" value="Genomic_DNA"/>
</dbReference>
<dbReference type="InterPro" id="IPR019253">
    <property type="entry name" value="DUF2244_TM"/>
</dbReference>
<sequence length="191" mass="21461">MGALAIRKSVSAIAAAGGEVSQRSQEMTDSLAEKQSSKETRFVLHPYRSLPPAGFLMLMIAIGLVSFIVGIIFFFMGAWPVFGFFGLDVALIYYAFKRNYRSGNLYETITLSPELLKLTRIHPSGRREEFDFNPYWTRVRVSVDHPDGRTSMRLMAQGKEVLFGQFLTDDERRNFADALTGALVTTRGSLF</sequence>
<keyword evidence="1" id="KW-0812">Transmembrane</keyword>
<protein>
    <recommendedName>
        <fullName evidence="4">DUF2244 domain-containing protein</fullName>
    </recommendedName>
</protein>
<proteinExistence type="predicted"/>
<accession>N0BBQ3</accession>
<organism evidence="2 3">
    <name type="scientific">Hyphomicrobium denitrificans 1NES1</name>
    <dbReference type="NCBI Taxonomy" id="670307"/>
    <lineage>
        <taxon>Bacteria</taxon>
        <taxon>Pseudomonadati</taxon>
        <taxon>Pseudomonadota</taxon>
        <taxon>Alphaproteobacteria</taxon>
        <taxon>Hyphomicrobiales</taxon>
        <taxon>Hyphomicrobiaceae</taxon>
        <taxon>Hyphomicrobium</taxon>
    </lineage>
</organism>
<name>N0BBQ3_9HYPH</name>
<feature type="transmembrane region" description="Helical" evidence="1">
    <location>
        <begin position="79"/>
        <end position="96"/>
    </location>
</feature>
<feature type="transmembrane region" description="Helical" evidence="1">
    <location>
        <begin position="53"/>
        <end position="73"/>
    </location>
</feature>
<keyword evidence="1" id="KW-1133">Transmembrane helix</keyword>
<dbReference type="AlphaFoldDB" id="N0BBQ3"/>
<evidence type="ECO:0000313" key="2">
    <source>
        <dbReference type="EMBL" id="AGK59702.1"/>
    </source>
</evidence>
<evidence type="ECO:0008006" key="4">
    <source>
        <dbReference type="Google" id="ProtNLM"/>
    </source>
</evidence>
<dbReference type="HOGENOM" id="CLU_096000_1_1_5"/>
<keyword evidence="1" id="KW-0472">Membrane</keyword>
<dbReference type="eggNOG" id="COG5488">
    <property type="taxonomic scope" value="Bacteria"/>
</dbReference>
<evidence type="ECO:0000256" key="1">
    <source>
        <dbReference type="SAM" id="Phobius"/>
    </source>
</evidence>
<reference evidence="2 3" key="1">
    <citation type="journal article" date="2013" name="Genome Announc.">
        <title>Genome sequences for three denitrifying bacterial strains isolated from a uranium- and nitrate-contaminated subsurface environment.</title>
        <authorList>
            <person name="Venkatramanan R."/>
            <person name="Prakash O."/>
            <person name="Woyke T."/>
            <person name="Chain P."/>
            <person name="Goodwin L.A."/>
            <person name="Watson D."/>
            <person name="Brooks S."/>
            <person name="Kostka J.E."/>
            <person name="Green S.J."/>
        </authorList>
    </citation>
    <scope>NUCLEOTIDE SEQUENCE [LARGE SCALE GENOMIC DNA]</scope>
    <source>
        <strain evidence="2 3">1NES1</strain>
    </source>
</reference>
<gene>
    <name evidence="2" type="ORF">HYPDE_40168</name>
</gene>
<dbReference type="Pfam" id="PF10003">
    <property type="entry name" value="DUF2244"/>
    <property type="match status" value="1"/>
</dbReference>
<dbReference type="Proteomes" id="UP000005952">
    <property type="component" value="Chromosome"/>
</dbReference>
<keyword evidence="3" id="KW-1185">Reference proteome</keyword>
<dbReference type="STRING" id="670307.HYPDE_40168"/>
<dbReference type="KEGG" id="hdt:HYPDE_40168"/>